<dbReference type="EMBL" id="CP034183">
    <property type="protein sequence ID" value="AZI42417.1"/>
    <property type="molecule type" value="Genomic_DNA"/>
</dbReference>
<dbReference type="AlphaFoldDB" id="A0A3G8YDW7"/>
<accession>A0A3G8YDW7</accession>
<keyword evidence="3" id="KW-1185">Reference proteome</keyword>
<feature type="chain" id="PRO_5017993866" evidence="1">
    <location>
        <begin position="29"/>
        <end position="258"/>
    </location>
</feature>
<evidence type="ECO:0000256" key="1">
    <source>
        <dbReference type="SAM" id="SignalP"/>
    </source>
</evidence>
<dbReference type="Proteomes" id="UP000276417">
    <property type="component" value="Chromosome 1"/>
</dbReference>
<protein>
    <submittedName>
        <fullName evidence="2">Uncharacterized protein</fullName>
    </submittedName>
</protein>
<dbReference type="OrthoDB" id="59975at2"/>
<sequence length="258" mass="27831">MGSRHFRRILPALSLCCLLGGLTAWSGAATFQTTGQGAPTSVNDWRSKLGPLLPQTGQLAQIMETRAKFSMTEVRRRVLDAGGDPRLLDQMQVSAERGVAPLYDKRVKISENDFRRYLVIQQELQASGKVVRLSISRSGNRLTFGDAGGTALLRGISLDLETGDLRFPEGFSAKPEALNISALQAASAEDPLGKRSGYVWNVRGSNPFTLNALNGHFALLSLGDGSVLISYNRNGILNGTVATGTLILNFNRDTAAPR</sequence>
<gene>
    <name evidence="2" type="ORF">EHF33_06345</name>
</gene>
<evidence type="ECO:0000313" key="3">
    <source>
        <dbReference type="Proteomes" id="UP000276417"/>
    </source>
</evidence>
<feature type="signal peptide" evidence="1">
    <location>
        <begin position="1"/>
        <end position="28"/>
    </location>
</feature>
<keyword evidence="1" id="KW-0732">Signal</keyword>
<reference evidence="2 3" key="1">
    <citation type="submission" date="2018-11" db="EMBL/GenBank/DDBJ databases">
        <title>Deinococcus shelandsis sp. nov., isolated from South Shetland Islands soil of Antarctica.</title>
        <authorList>
            <person name="Tian J."/>
        </authorList>
    </citation>
    <scope>NUCLEOTIDE SEQUENCE [LARGE SCALE GENOMIC DNA]</scope>
    <source>
        <strain evidence="2 3">S14-83T</strain>
    </source>
</reference>
<name>A0A3G8YDW7_9DEIO</name>
<proteinExistence type="predicted"/>
<dbReference type="RefSeq" id="WP_124868972.1">
    <property type="nucleotide sequence ID" value="NZ_CP034183.1"/>
</dbReference>
<dbReference type="KEGG" id="dph:EHF33_06345"/>
<evidence type="ECO:0000313" key="2">
    <source>
        <dbReference type="EMBL" id="AZI42417.1"/>
    </source>
</evidence>
<organism evidence="2 3">
    <name type="scientific">Deinococcus psychrotolerans</name>
    <dbReference type="NCBI Taxonomy" id="2489213"/>
    <lineage>
        <taxon>Bacteria</taxon>
        <taxon>Thermotogati</taxon>
        <taxon>Deinococcota</taxon>
        <taxon>Deinococci</taxon>
        <taxon>Deinococcales</taxon>
        <taxon>Deinococcaceae</taxon>
        <taxon>Deinococcus</taxon>
    </lineage>
</organism>